<protein>
    <recommendedName>
        <fullName evidence="6">DNA primase TraC</fullName>
    </recommendedName>
</protein>
<evidence type="ECO:0000259" key="2">
    <source>
        <dbReference type="Pfam" id="PF08401"/>
    </source>
</evidence>
<dbReference type="STRING" id="1867952.MTBPR1_230005"/>
<dbReference type="InterPro" id="IPR017113">
    <property type="entry name" value="Antirestriction_ArdC"/>
</dbReference>
<reference evidence="4 5" key="1">
    <citation type="submission" date="2016-07" db="EMBL/GenBank/DDBJ databases">
        <authorList>
            <person name="Lefevre C.T."/>
        </authorList>
    </citation>
    <scope>NUCLEOTIDE SEQUENCE [LARGE SCALE GENOMIC DNA]</scope>
    <source>
        <strain evidence="4">PR1</strain>
    </source>
</reference>
<dbReference type="PIRSF" id="PIRSF037112">
    <property type="entry name" value="Antirestriction_ArdC"/>
    <property type="match status" value="1"/>
</dbReference>
<dbReference type="Proteomes" id="UP000231658">
    <property type="component" value="Unassembled WGS sequence"/>
</dbReference>
<dbReference type="Pfam" id="PF18818">
    <property type="entry name" value="MPTase-PolyVal"/>
    <property type="match status" value="1"/>
</dbReference>
<feature type="compositionally biased region" description="Basic residues" evidence="1">
    <location>
        <begin position="1"/>
        <end position="10"/>
    </location>
</feature>
<proteinExistence type="predicted"/>
<dbReference type="RefSeq" id="WP_069188686.1">
    <property type="nucleotide sequence ID" value="NZ_FLYE01000016.1"/>
</dbReference>
<dbReference type="InterPro" id="IPR041459">
    <property type="entry name" value="MPTase-PolyVal"/>
</dbReference>
<dbReference type="InterPro" id="IPR013610">
    <property type="entry name" value="ArdC_N"/>
</dbReference>
<evidence type="ECO:0008006" key="6">
    <source>
        <dbReference type="Google" id="ProtNLM"/>
    </source>
</evidence>
<evidence type="ECO:0000313" key="4">
    <source>
        <dbReference type="EMBL" id="SCA56586.1"/>
    </source>
</evidence>
<feature type="domain" description="N-terminal" evidence="2">
    <location>
        <begin position="10"/>
        <end position="129"/>
    </location>
</feature>
<evidence type="ECO:0000259" key="3">
    <source>
        <dbReference type="Pfam" id="PF18818"/>
    </source>
</evidence>
<evidence type="ECO:0000256" key="1">
    <source>
        <dbReference type="SAM" id="MobiDB-lite"/>
    </source>
</evidence>
<dbReference type="GO" id="GO:0003697">
    <property type="term" value="F:single-stranded DNA binding"/>
    <property type="evidence" value="ECO:0007669"/>
    <property type="project" value="InterPro"/>
</dbReference>
<dbReference type="EMBL" id="FLYE01000016">
    <property type="protein sequence ID" value="SCA56586.1"/>
    <property type="molecule type" value="Genomic_DNA"/>
</dbReference>
<feature type="domain" description="Polyvalent protein metallopeptidase" evidence="3">
    <location>
        <begin position="156"/>
        <end position="277"/>
    </location>
</feature>
<name>A0A1C3RH14_9PROT</name>
<sequence length="336" mass="37812">MSKENKKKRDIKQEATDHILGQIEQGTVPWRKPWDDGLAGFSLPRNGGSNRPYRNLNTIILMGHPGYIETGDPRFYTFNQVQTNNWKVIKGSKSVPAYFFKKIEVDNAEPKEGEEDKKKIPMLKTYPLFHASQIEGCPEYKPDTIQQPEWQKPLRVKAMLDASGAQLGIGGNRAFYDPVNDRIQMPPEGAFKTDIGWSSTALHELGHWTGHKDRLDRQFGKFGDPQYAREELRAELASVFLSMELGIEPDFSQHASYVENWAEILKEDKNEIFRAASDAQKISDYIMEYAPELTSDADLAAAADLPEHLMEELGIATPVTNPPFDVSAPVYGGPGL</sequence>
<gene>
    <name evidence="4" type="ORF">MTBPR1_230005</name>
</gene>
<keyword evidence="5" id="KW-1185">Reference proteome</keyword>
<feature type="region of interest" description="Disordered" evidence="1">
    <location>
        <begin position="1"/>
        <end position="20"/>
    </location>
</feature>
<dbReference type="Pfam" id="PF08401">
    <property type="entry name" value="ArdcN"/>
    <property type="match status" value="1"/>
</dbReference>
<accession>A0A1C3RH14</accession>
<evidence type="ECO:0000313" key="5">
    <source>
        <dbReference type="Proteomes" id="UP000231658"/>
    </source>
</evidence>
<organism evidence="4 5">
    <name type="scientific">Candidatus Terasakiella magnetica</name>
    <dbReference type="NCBI Taxonomy" id="1867952"/>
    <lineage>
        <taxon>Bacteria</taxon>
        <taxon>Pseudomonadati</taxon>
        <taxon>Pseudomonadota</taxon>
        <taxon>Alphaproteobacteria</taxon>
        <taxon>Rhodospirillales</taxon>
        <taxon>Terasakiellaceae</taxon>
        <taxon>Terasakiella</taxon>
    </lineage>
</organism>
<dbReference type="AlphaFoldDB" id="A0A1C3RH14"/>
<dbReference type="OrthoDB" id="9792687at2"/>